<gene>
    <name evidence="1" type="ORF">PPSC2_40</name>
</gene>
<name>A0A2R2YAV7_9CAUD</name>
<evidence type="ECO:0000313" key="2">
    <source>
        <dbReference type="Proteomes" id="UP000244827"/>
    </source>
</evidence>
<accession>A0A2R2YAV7</accession>
<evidence type="ECO:0000313" key="1">
    <source>
        <dbReference type="EMBL" id="ATN92803.1"/>
    </source>
</evidence>
<organism evidence="1 2">
    <name type="scientific">Pseudomonas phage PPSC2</name>
    <dbReference type="NCBI Taxonomy" id="2041350"/>
    <lineage>
        <taxon>Viruses</taxon>
        <taxon>Duplodnaviria</taxon>
        <taxon>Heunggongvirae</taxon>
        <taxon>Uroviricota</taxon>
        <taxon>Caudoviricetes</taxon>
        <taxon>Vandenendeviridae</taxon>
        <taxon>Gorskivirinae</taxon>
        <taxon>Shenlongvirus</taxon>
        <taxon>Shenlongvirus PPSC2</taxon>
    </lineage>
</organism>
<proteinExistence type="predicted"/>
<protein>
    <submittedName>
        <fullName evidence="1">Uncharacterized protein</fullName>
    </submittedName>
</protein>
<dbReference type="Proteomes" id="UP000244827">
    <property type="component" value="Segment"/>
</dbReference>
<sequence length="116" mass="13106">MYGGINLNELLSCGDNNLVKEFFGDSSWRILPEDALPADKHVAEMKFSRMDTDMFPGHTVAHGHIYNDSRGIFLDGDRVRTSTVKQVVEVDGELYIETRNTMYKILNPEAVETPNV</sequence>
<keyword evidence="2" id="KW-1185">Reference proteome</keyword>
<dbReference type="EMBL" id="MF893340">
    <property type="protein sequence ID" value="ATN92803.1"/>
    <property type="molecule type" value="Genomic_DNA"/>
</dbReference>
<reference evidence="1 2" key="1">
    <citation type="journal article" date="2018" name="Arch. Virol.">
        <title>Genomic characterization and phylogenetic analysis of the novel Pseudomonas phage PPSC2.</title>
        <authorList>
            <person name="Wu X."/>
            <person name="Wu Y."/>
            <person name="Tang Y."/>
            <person name="Gan B."/>
        </authorList>
    </citation>
    <scope>NUCLEOTIDE SEQUENCE [LARGE SCALE GENOMIC DNA]</scope>
</reference>